<dbReference type="EMBL" id="UAWG01000009">
    <property type="protein sequence ID" value="SQB59919.1"/>
    <property type="molecule type" value="Genomic_DNA"/>
</dbReference>
<evidence type="ECO:0000313" key="2">
    <source>
        <dbReference type="Proteomes" id="UP000249986"/>
    </source>
</evidence>
<name>A0A2X3AC67_CLOPF</name>
<proteinExistence type="predicted"/>
<evidence type="ECO:0000313" key="1">
    <source>
        <dbReference type="EMBL" id="SQB59919.1"/>
    </source>
</evidence>
<organism evidence="1 2">
    <name type="scientific">Clostridium perfringens</name>
    <dbReference type="NCBI Taxonomy" id="1502"/>
    <lineage>
        <taxon>Bacteria</taxon>
        <taxon>Bacillati</taxon>
        <taxon>Bacillota</taxon>
        <taxon>Clostridia</taxon>
        <taxon>Eubacteriales</taxon>
        <taxon>Clostridiaceae</taxon>
        <taxon>Clostridium</taxon>
    </lineage>
</organism>
<evidence type="ECO:0008006" key="3">
    <source>
        <dbReference type="Google" id="ProtNLM"/>
    </source>
</evidence>
<sequence length="64" mass="7218">MDSKERKRMREKSIQDRISALEGAREEGKLEVAKKLLIANVDMDIIVSSTGLSEDELMKIKNGL</sequence>
<dbReference type="Proteomes" id="UP000249986">
    <property type="component" value="Unassembled WGS sequence"/>
</dbReference>
<accession>A0A2X3AC67</accession>
<dbReference type="AlphaFoldDB" id="A0A2X3AC67"/>
<dbReference type="RefSeq" id="WP_224383319.1">
    <property type="nucleotide sequence ID" value="NZ_CP075986.1"/>
</dbReference>
<reference evidence="1 2" key="1">
    <citation type="submission" date="2018-06" db="EMBL/GenBank/DDBJ databases">
        <authorList>
            <consortium name="Pathogen Informatics"/>
            <person name="Doyle S."/>
        </authorList>
    </citation>
    <scope>NUCLEOTIDE SEQUENCE [LARGE SCALE GENOMIC DNA]</scope>
    <source>
        <strain evidence="1 2">NCTC10719</strain>
    </source>
</reference>
<gene>
    <name evidence="1" type="ORF">NCTC10719_01462</name>
</gene>
<protein>
    <recommendedName>
        <fullName evidence="3">Transposase</fullName>
    </recommendedName>
</protein>